<dbReference type="PANTHER" id="PTHR12150:SF13">
    <property type="entry name" value="METHYLTRANSFERASE C9ORF114-RELATED"/>
    <property type="match status" value="1"/>
</dbReference>
<dbReference type="EMBL" id="VWRR01000016">
    <property type="protein sequence ID" value="KAF6001070.1"/>
    <property type="molecule type" value="Genomic_DNA"/>
</dbReference>
<dbReference type="Proteomes" id="UP000530660">
    <property type="component" value="Unassembled WGS sequence"/>
</dbReference>
<proteinExistence type="inferred from homology"/>
<dbReference type="Pfam" id="PF02598">
    <property type="entry name" value="Methyltrn_RNA_3"/>
    <property type="match status" value="1"/>
</dbReference>
<dbReference type="AlphaFoldDB" id="A0A7J7IEA3"/>
<reference evidence="2 3" key="1">
    <citation type="journal article" date="2020" name="J. Phycol.">
        <title>Comparative genome analysis reveals Cyanidiococcus gen. nov., a new extremophilic red algal genus sister to Cyanidioschyzon (Cyanidioschyzonaceae, Rhodophyta).</title>
        <authorList>
            <person name="Liu S.-L."/>
            <person name="Chiang Y.-R."/>
            <person name="Yoon H.S."/>
            <person name="Fu H.-Y."/>
        </authorList>
    </citation>
    <scope>NUCLEOTIDE SEQUENCE [LARGE SCALE GENOMIC DNA]</scope>
    <source>
        <strain evidence="2 3">THAL066</strain>
    </source>
</reference>
<dbReference type="PANTHER" id="PTHR12150">
    <property type="entry name" value="CLASS IV SAM-BINDING METHYLTRANSFERASE-RELATED"/>
    <property type="match status" value="1"/>
</dbReference>
<comment type="similarity">
    <text evidence="1">Belongs to the class IV-like SAM-binding methyltransferase superfamily.</text>
</comment>
<dbReference type="Gene3D" id="3.40.1280.10">
    <property type="match status" value="2"/>
</dbReference>
<gene>
    <name evidence="2" type="ORF">F1559_002350</name>
</gene>
<sequence length="370" mass="40572">MQERMAGGTGTVATTRRGRTWSLAVAIPGSILANAQSAALQTYLAGQIARALAIFQVDEVIIFAERVRNSASSSEYDSLLGRLLQYLECPQYLRQHLFPRAPELQFAGLLNPLDTPHHPRKHEGIPYREGVVVPSSQLSVASGRDAVAIRSRYVHVGWDTPIEVESSVPLTVGQRITVRFENLRRSADELAEGPPKRKRKRAIELQQKSSPGWKWSHAVVVSRDEPREHCGLYWGYGVRLAPNLVQALSMSNADVKIGTSEHGTDLCATLWPSTCPHLSMERNTGGQGCSASSIVPPGGFHKLLVVFGGVHGLEASYGGTEVRKLFDAYVNACPDQGSRTIRTEEALYVVLSALQPWIRQNGSKGREQTT</sequence>
<name>A0A7J7IEA3_9RHOD</name>
<dbReference type="OrthoDB" id="361029at2759"/>
<accession>A0A7J7IEA3</accession>
<dbReference type="InterPro" id="IPR029028">
    <property type="entry name" value="Alpha/beta_knot_MTases"/>
</dbReference>
<dbReference type="CDD" id="cd18086">
    <property type="entry name" value="HsC9orf114-like"/>
    <property type="match status" value="1"/>
</dbReference>
<protein>
    <submittedName>
        <fullName evidence="2">Uncharacterized protein</fullName>
    </submittedName>
</protein>
<evidence type="ECO:0000313" key="3">
    <source>
        <dbReference type="Proteomes" id="UP000530660"/>
    </source>
</evidence>
<evidence type="ECO:0000313" key="2">
    <source>
        <dbReference type="EMBL" id="KAF6001070.1"/>
    </source>
</evidence>
<dbReference type="InterPro" id="IPR003750">
    <property type="entry name" value="Put_MeTrfase-C9orf114-like"/>
</dbReference>
<comment type="caution">
    <text evidence="2">The sequence shown here is derived from an EMBL/GenBank/DDBJ whole genome shotgun (WGS) entry which is preliminary data.</text>
</comment>
<organism evidence="2 3">
    <name type="scientific">Cyanidiococcus yangmingshanensis</name>
    <dbReference type="NCBI Taxonomy" id="2690220"/>
    <lineage>
        <taxon>Eukaryota</taxon>
        <taxon>Rhodophyta</taxon>
        <taxon>Bangiophyceae</taxon>
        <taxon>Cyanidiales</taxon>
        <taxon>Cyanidiaceae</taxon>
        <taxon>Cyanidiococcus</taxon>
    </lineage>
</organism>
<dbReference type="InterPro" id="IPR029026">
    <property type="entry name" value="tRNA_m1G_MTases_N"/>
</dbReference>
<evidence type="ECO:0000256" key="1">
    <source>
        <dbReference type="ARBA" id="ARBA00009841"/>
    </source>
</evidence>
<dbReference type="SUPFAM" id="SSF75217">
    <property type="entry name" value="alpha/beta knot"/>
    <property type="match status" value="2"/>
</dbReference>
<keyword evidence="3" id="KW-1185">Reference proteome</keyword>